<proteinExistence type="predicted"/>
<evidence type="ECO:0000313" key="1">
    <source>
        <dbReference type="EMBL" id="KAF9473519.1"/>
    </source>
</evidence>
<comment type="caution">
    <text evidence="1">The sequence shown here is derived from an EMBL/GenBank/DDBJ whole genome shotgun (WGS) entry which is preliminary data.</text>
</comment>
<accession>A0A9P5YRU7</accession>
<dbReference type="EMBL" id="MU155436">
    <property type="protein sequence ID" value="KAF9473519.1"/>
    <property type="molecule type" value="Genomic_DNA"/>
</dbReference>
<gene>
    <name evidence="1" type="ORF">BDN70DRAFT_377465</name>
</gene>
<reference evidence="1" key="1">
    <citation type="submission" date="2020-11" db="EMBL/GenBank/DDBJ databases">
        <authorList>
            <consortium name="DOE Joint Genome Institute"/>
            <person name="Ahrendt S."/>
            <person name="Riley R."/>
            <person name="Andreopoulos W."/>
            <person name="Labutti K."/>
            <person name="Pangilinan J."/>
            <person name="Ruiz-Duenas F.J."/>
            <person name="Barrasa J.M."/>
            <person name="Sanchez-Garcia M."/>
            <person name="Camarero S."/>
            <person name="Miyauchi S."/>
            <person name="Serrano A."/>
            <person name="Linde D."/>
            <person name="Babiker R."/>
            <person name="Drula E."/>
            <person name="Ayuso-Fernandez I."/>
            <person name="Pacheco R."/>
            <person name="Padilla G."/>
            <person name="Ferreira P."/>
            <person name="Barriuso J."/>
            <person name="Kellner H."/>
            <person name="Castanera R."/>
            <person name="Alfaro M."/>
            <person name="Ramirez L."/>
            <person name="Pisabarro A.G."/>
            <person name="Kuo A."/>
            <person name="Tritt A."/>
            <person name="Lipzen A."/>
            <person name="He G."/>
            <person name="Yan M."/>
            <person name="Ng V."/>
            <person name="Cullen D."/>
            <person name="Martin F."/>
            <person name="Rosso M.-N."/>
            <person name="Henrissat B."/>
            <person name="Hibbett D."/>
            <person name="Martinez A.T."/>
            <person name="Grigoriev I.V."/>
        </authorList>
    </citation>
    <scope>NUCLEOTIDE SEQUENCE</scope>
    <source>
        <strain evidence="1">CIRM-BRFM 674</strain>
    </source>
</reference>
<protein>
    <submittedName>
        <fullName evidence="1">Uncharacterized protein</fullName>
    </submittedName>
</protein>
<keyword evidence="2" id="KW-1185">Reference proteome</keyword>
<dbReference type="AlphaFoldDB" id="A0A9P5YRU7"/>
<name>A0A9P5YRU7_9AGAR</name>
<dbReference type="Proteomes" id="UP000807469">
    <property type="component" value="Unassembled WGS sequence"/>
</dbReference>
<organism evidence="1 2">
    <name type="scientific">Pholiota conissans</name>
    <dbReference type="NCBI Taxonomy" id="109636"/>
    <lineage>
        <taxon>Eukaryota</taxon>
        <taxon>Fungi</taxon>
        <taxon>Dikarya</taxon>
        <taxon>Basidiomycota</taxon>
        <taxon>Agaricomycotina</taxon>
        <taxon>Agaricomycetes</taxon>
        <taxon>Agaricomycetidae</taxon>
        <taxon>Agaricales</taxon>
        <taxon>Agaricineae</taxon>
        <taxon>Strophariaceae</taxon>
        <taxon>Pholiota</taxon>
    </lineage>
</organism>
<sequence>MEYCHAKLTPRYSPAVPIPCLSYMHRSRSRSPVSPIVDSYTPELPPRPFIHPYNMNRSSVHVTCVSHAPEGVVVQNRERGPHPFFASPRHQVPLTATVTHPLVHIIPHSFVVSINRTHLFFSSARTIFSRVLLPFPTHTLWCANVSHRYPSLFSSLFASPSSYANITCWMFRVLRLPLASLSSMNERLKNFGLGFWLC</sequence>
<evidence type="ECO:0000313" key="2">
    <source>
        <dbReference type="Proteomes" id="UP000807469"/>
    </source>
</evidence>